<sequence length="99" mass="11690">MDICVSKLVWFLAILLLMDIVLLIRDAKAKYQLRQAHELELCPLYSEKFRFLQIKRGERLILCNPESQLAAETQFMETSFYCLIHIMEEQLKVARKGLE</sequence>
<keyword evidence="1" id="KW-0472">Membrane</keyword>
<evidence type="ECO:0000256" key="1">
    <source>
        <dbReference type="SAM" id="Phobius"/>
    </source>
</evidence>
<evidence type="ECO:0000313" key="3">
    <source>
        <dbReference type="Proteomes" id="UP001196413"/>
    </source>
</evidence>
<keyword evidence="1" id="KW-0812">Transmembrane</keyword>
<evidence type="ECO:0000313" key="2">
    <source>
        <dbReference type="EMBL" id="KAJ1368365.1"/>
    </source>
</evidence>
<gene>
    <name evidence="2" type="ORF">KIN20_029486</name>
</gene>
<accession>A0AAD5R2H6</accession>
<feature type="transmembrane region" description="Helical" evidence="1">
    <location>
        <begin position="6"/>
        <end position="24"/>
    </location>
</feature>
<keyword evidence="3" id="KW-1185">Reference proteome</keyword>
<reference evidence="2" key="1">
    <citation type="submission" date="2021-06" db="EMBL/GenBank/DDBJ databases">
        <title>Parelaphostrongylus tenuis whole genome reference sequence.</title>
        <authorList>
            <person name="Garwood T.J."/>
            <person name="Larsen P.A."/>
            <person name="Fountain-Jones N.M."/>
            <person name="Garbe J.R."/>
            <person name="Macchietto M.G."/>
            <person name="Kania S.A."/>
            <person name="Gerhold R.W."/>
            <person name="Richards J.E."/>
            <person name="Wolf T.M."/>
        </authorList>
    </citation>
    <scope>NUCLEOTIDE SEQUENCE</scope>
    <source>
        <strain evidence="2">MNPRO001-30</strain>
        <tissue evidence="2">Meninges</tissue>
    </source>
</reference>
<dbReference type="EMBL" id="JAHQIW010006171">
    <property type="protein sequence ID" value="KAJ1368365.1"/>
    <property type="molecule type" value="Genomic_DNA"/>
</dbReference>
<comment type="caution">
    <text evidence="2">The sequence shown here is derived from an EMBL/GenBank/DDBJ whole genome shotgun (WGS) entry which is preliminary data.</text>
</comment>
<dbReference type="Proteomes" id="UP001196413">
    <property type="component" value="Unassembled WGS sequence"/>
</dbReference>
<keyword evidence="1" id="KW-1133">Transmembrane helix</keyword>
<name>A0AAD5R2H6_PARTN</name>
<proteinExistence type="predicted"/>
<protein>
    <submittedName>
        <fullName evidence="2">Uncharacterized protein</fullName>
    </submittedName>
</protein>
<dbReference type="AlphaFoldDB" id="A0AAD5R2H6"/>
<organism evidence="2 3">
    <name type="scientific">Parelaphostrongylus tenuis</name>
    <name type="common">Meningeal worm</name>
    <dbReference type="NCBI Taxonomy" id="148309"/>
    <lineage>
        <taxon>Eukaryota</taxon>
        <taxon>Metazoa</taxon>
        <taxon>Ecdysozoa</taxon>
        <taxon>Nematoda</taxon>
        <taxon>Chromadorea</taxon>
        <taxon>Rhabditida</taxon>
        <taxon>Rhabditina</taxon>
        <taxon>Rhabditomorpha</taxon>
        <taxon>Strongyloidea</taxon>
        <taxon>Metastrongylidae</taxon>
        <taxon>Parelaphostrongylus</taxon>
    </lineage>
</organism>